<dbReference type="Pfam" id="PF05977">
    <property type="entry name" value="MFS_3"/>
    <property type="match status" value="1"/>
</dbReference>
<name>A0A1R0KR32_9PSEU</name>
<keyword evidence="2" id="KW-0813">Transport</keyword>
<evidence type="ECO:0000256" key="4">
    <source>
        <dbReference type="ARBA" id="ARBA00022692"/>
    </source>
</evidence>
<feature type="transmembrane region" description="Helical" evidence="7">
    <location>
        <begin position="386"/>
        <end position="405"/>
    </location>
</feature>
<dbReference type="PROSITE" id="PS50850">
    <property type="entry name" value="MFS"/>
    <property type="match status" value="1"/>
</dbReference>
<keyword evidence="10" id="KW-1185">Reference proteome</keyword>
<feature type="transmembrane region" description="Helical" evidence="7">
    <location>
        <begin position="360"/>
        <end position="380"/>
    </location>
</feature>
<dbReference type="Proteomes" id="UP000187486">
    <property type="component" value="Unassembled WGS sequence"/>
</dbReference>
<reference evidence="9 10" key="1">
    <citation type="submission" date="2016-01" db="EMBL/GenBank/DDBJ databases">
        <title>Amycolatopsis coloradensis genome sequencing and assembly.</title>
        <authorList>
            <person name="Mayilraj S."/>
        </authorList>
    </citation>
    <scope>NUCLEOTIDE SEQUENCE [LARGE SCALE GENOMIC DNA]</scope>
    <source>
        <strain evidence="9 10">DSM 44225</strain>
    </source>
</reference>
<comment type="caution">
    <text evidence="9">The sequence shown here is derived from an EMBL/GenBank/DDBJ whole genome shotgun (WGS) entry which is preliminary data.</text>
</comment>
<feature type="transmembrane region" description="Helical" evidence="7">
    <location>
        <begin position="220"/>
        <end position="240"/>
    </location>
</feature>
<organism evidence="9 10">
    <name type="scientific">Amycolatopsis coloradensis</name>
    <dbReference type="NCBI Taxonomy" id="76021"/>
    <lineage>
        <taxon>Bacteria</taxon>
        <taxon>Bacillati</taxon>
        <taxon>Actinomycetota</taxon>
        <taxon>Actinomycetes</taxon>
        <taxon>Pseudonocardiales</taxon>
        <taxon>Pseudonocardiaceae</taxon>
        <taxon>Amycolatopsis</taxon>
    </lineage>
</organism>
<comment type="subcellular location">
    <subcellularLocation>
        <location evidence="1">Cell membrane</location>
        <topology evidence="1">Multi-pass membrane protein</topology>
    </subcellularLocation>
</comment>
<feature type="transmembrane region" description="Helical" evidence="7">
    <location>
        <begin position="83"/>
        <end position="105"/>
    </location>
</feature>
<dbReference type="PANTHER" id="PTHR23513">
    <property type="entry name" value="INTEGRAL MEMBRANE EFFLUX PROTEIN-RELATED"/>
    <property type="match status" value="1"/>
</dbReference>
<dbReference type="InterPro" id="IPR036259">
    <property type="entry name" value="MFS_trans_sf"/>
</dbReference>
<dbReference type="Gene3D" id="1.20.1250.20">
    <property type="entry name" value="MFS general substrate transporter like domains"/>
    <property type="match status" value="1"/>
</dbReference>
<keyword evidence="4 7" id="KW-0812">Transmembrane</keyword>
<dbReference type="GO" id="GO:0022857">
    <property type="term" value="F:transmembrane transporter activity"/>
    <property type="evidence" value="ECO:0007669"/>
    <property type="project" value="InterPro"/>
</dbReference>
<sequence>MNTSTSARSGLFLGHRGFRLLFTADAISQLGSQVAVVALPLIALTSLNASPLEIGLLTAAGTAAFAFVGLPAGAWVDRFRRRPVLVAADFSRFLLMGSVPIAALLDVLTLPHLYVVALLAGVGTVFFDVASMSYVPSLIARENLLSANARLEAVETGARAGGPALGGWLVQLTNAVVGIAVDAVSFLLSAVALARIRHVEERPVVVKTRLRRQIAEGGRFVLRHPVLRLVGLAGFLGNFWESALLAVQPVFLLEHLGLGAGAYGLVVAAAGLGGLLGSSAASCAGARIGTRRTMWLPLVAGYPFLLLAPLAGSGWLVLLYPLGTFLAFFGGAMQNVAQLSYRQGICPPELLGRMNATLRFLIYGAMPLGGLAGGVLATVLGFPGSVWMIAAGLLLSILPMLAPAVRHLDESERAAA</sequence>
<keyword evidence="5 7" id="KW-1133">Transmembrane helix</keyword>
<dbReference type="STRING" id="76021.BS329_21060"/>
<gene>
    <name evidence="9" type="ORF">BS329_21060</name>
</gene>
<accession>A0A1R0KR32</accession>
<feature type="transmembrane region" description="Helical" evidence="7">
    <location>
        <begin position="293"/>
        <end position="312"/>
    </location>
</feature>
<dbReference type="InterPro" id="IPR010290">
    <property type="entry name" value="TM_effector"/>
</dbReference>
<evidence type="ECO:0000256" key="7">
    <source>
        <dbReference type="SAM" id="Phobius"/>
    </source>
</evidence>
<feature type="domain" description="Major facilitator superfamily (MFS) profile" evidence="8">
    <location>
        <begin position="226"/>
        <end position="416"/>
    </location>
</feature>
<evidence type="ECO:0000313" key="9">
    <source>
        <dbReference type="EMBL" id="OLZ50109.1"/>
    </source>
</evidence>
<evidence type="ECO:0000256" key="1">
    <source>
        <dbReference type="ARBA" id="ARBA00004651"/>
    </source>
</evidence>
<keyword evidence="3" id="KW-1003">Cell membrane</keyword>
<evidence type="ECO:0000256" key="6">
    <source>
        <dbReference type="ARBA" id="ARBA00023136"/>
    </source>
</evidence>
<dbReference type="SUPFAM" id="SSF103473">
    <property type="entry name" value="MFS general substrate transporter"/>
    <property type="match status" value="1"/>
</dbReference>
<evidence type="ECO:0000313" key="10">
    <source>
        <dbReference type="Proteomes" id="UP000187486"/>
    </source>
</evidence>
<feature type="transmembrane region" description="Helical" evidence="7">
    <location>
        <begin position="318"/>
        <end position="339"/>
    </location>
</feature>
<evidence type="ECO:0000259" key="8">
    <source>
        <dbReference type="PROSITE" id="PS50850"/>
    </source>
</evidence>
<dbReference type="GO" id="GO:0005886">
    <property type="term" value="C:plasma membrane"/>
    <property type="evidence" value="ECO:0007669"/>
    <property type="project" value="UniProtKB-SubCell"/>
</dbReference>
<dbReference type="OrthoDB" id="9815525at2"/>
<dbReference type="AlphaFoldDB" id="A0A1R0KR32"/>
<keyword evidence="6 7" id="KW-0472">Membrane</keyword>
<proteinExistence type="predicted"/>
<protein>
    <recommendedName>
        <fullName evidence="8">Major facilitator superfamily (MFS) profile domain-containing protein</fullName>
    </recommendedName>
</protein>
<evidence type="ECO:0000256" key="5">
    <source>
        <dbReference type="ARBA" id="ARBA00022989"/>
    </source>
</evidence>
<dbReference type="CDD" id="cd06173">
    <property type="entry name" value="MFS_MefA_like"/>
    <property type="match status" value="1"/>
</dbReference>
<feature type="transmembrane region" description="Helical" evidence="7">
    <location>
        <begin position="20"/>
        <end position="42"/>
    </location>
</feature>
<evidence type="ECO:0000256" key="3">
    <source>
        <dbReference type="ARBA" id="ARBA00022475"/>
    </source>
</evidence>
<dbReference type="EMBL" id="MQUQ01000011">
    <property type="protein sequence ID" value="OLZ50109.1"/>
    <property type="molecule type" value="Genomic_DNA"/>
</dbReference>
<evidence type="ECO:0000256" key="2">
    <source>
        <dbReference type="ARBA" id="ARBA00022448"/>
    </source>
</evidence>
<feature type="transmembrane region" description="Helical" evidence="7">
    <location>
        <begin position="260"/>
        <end position="281"/>
    </location>
</feature>
<feature type="transmembrane region" description="Helical" evidence="7">
    <location>
        <begin position="54"/>
        <end position="76"/>
    </location>
</feature>
<dbReference type="PANTHER" id="PTHR23513:SF6">
    <property type="entry name" value="MAJOR FACILITATOR SUPERFAMILY ASSOCIATED DOMAIN-CONTAINING PROTEIN"/>
    <property type="match status" value="1"/>
</dbReference>
<dbReference type="RefSeq" id="WP_076162965.1">
    <property type="nucleotide sequence ID" value="NZ_JBEZVB010000040.1"/>
</dbReference>
<dbReference type="InterPro" id="IPR020846">
    <property type="entry name" value="MFS_dom"/>
</dbReference>